<dbReference type="Gene3D" id="2.40.30.170">
    <property type="match status" value="1"/>
</dbReference>
<evidence type="ECO:0000256" key="2">
    <source>
        <dbReference type="ARBA" id="ARBA00023054"/>
    </source>
</evidence>
<sequence length="268" mass="27392">MSKSGAKVAWTVAVLLTLAAAVIGAYYGIHLYQERSTYVQVNDAKVDGAKIAISAPQNGKLVEFTAEVGKAYKAGDVLGYVCVPQPVVGTGTAGTPGAAQSGVPEAGGAQTPAGTASGGAQSGAPQASEQAAGEALCVRVPVTMPQDGTIVLRSQEEGSLVGAGTPLAYAFNLSKLYVRALVSEADYPDVAVGSDVDVWLTAYPGTKLQGKVVEKGLYTEGMFSLLPVLPGTGETSEKLPVRIELTSVPQDVQLVPGLSATVKIARSR</sequence>
<evidence type="ECO:0000313" key="4">
    <source>
        <dbReference type="EMBL" id="PTQ51964.1"/>
    </source>
</evidence>
<keyword evidence="2" id="KW-0175">Coiled coil</keyword>
<dbReference type="EMBL" id="PEBW01000003">
    <property type="protein sequence ID" value="PTQ51964.1"/>
    <property type="molecule type" value="Genomic_DNA"/>
</dbReference>
<dbReference type="PANTHER" id="PTHR32347:SF14">
    <property type="entry name" value="EFFLUX SYSTEM COMPONENT YKNX-RELATED"/>
    <property type="match status" value="1"/>
</dbReference>
<comment type="caution">
    <text evidence="4">The sequence shown here is derived from an EMBL/GenBank/DDBJ whole genome shotgun (WGS) entry which is preliminary data.</text>
</comment>
<evidence type="ECO:0000313" key="5">
    <source>
        <dbReference type="Proteomes" id="UP000244016"/>
    </source>
</evidence>
<gene>
    <name evidence="4" type="ORF">BLITH_0931</name>
</gene>
<evidence type="ECO:0000256" key="1">
    <source>
        <dbReference type="ARBA" id="ARBA00004196"/>
    </source>
</evidence>
<feature type="region of interest" description="Disordered" evidence="3">
    <location>
        <begin position="94"/>
        <end position="125"/>
    </location>
</feature>
<reference evidence="4 5" key="1">
    <citation type="submission" date="2017-08" db="EMBL/GenBank/DDBJ databases">
        <title>Burning lignite coal seam in the remote Altai Mountains harbors a hydrogen-driven thermophilic microbial community.</title>
        <authorList>
            <person name="Kadnikov V.V."/>
            <person name="Mardanov A.V."/>
            <person name="Ivasenko D."/>
            <person name="Beletsky A.V."/>
            <person name="Karnachuk O.V."/>
            <person name="Ravin N.V."/>
        </authorList>
    </citation>
    <scope>NUCLEOTIDE SEQUENCE [LARGE SCALE GENOMIC DNA]</scope>
    <source>
        <strain evidence="4">AL31</strain>
    </source>
</reference>
<protein>
    <submittedName>
        <fullName evidence="4">Multidrug resistance protein [function not yet clear]</fullName>
    </submittedName>
</protein>
<dbReference type="AlphaFoldDB" id="A0A2T5G6Z7"/>
<name>A0A2T5G6Z7_9BACL</name>
<organism evidence="4 5">
    <name type="scientific">Brockia lithotrophica</name>
    <dbReference type="NCBI Taxonomy" id="933949"/>
    <lineage>
        <taxon>Bacteria</taxon>
        <taxon>Bacillati</taxon>
        <taxon>Bacillota</taxon>
        <taxon>Bacilli</taxon>
        <taxon>Bacillales</taxon>
        <taxon>Bacillales Family X. Incertae Sedis</taxon>
        <taxon>Brockia</taxon>
    </lineage>
</organism>
<accession>A0A2T5G6Z7</accession>
<dbReference type="Proteomes" id="UP000244016">
    <property type="component" value="Unassembled WGS sequence"/>
</dbReference>
<feature type="compositionally biased region" description="Low complexity" evidence="3">
    <location>
        <begin position="94"/>
        <end position="115"/>
    </location>
</feature>
<evidence type="ECO:0000256" key="3">
    <source>
        <dbReference type="SAM" id="MobiDB-lite"/>
    </source>
</evidence>
<dbReference type="InterPro" id="IPR050465">
    <property type="entry name" value="UPF0194_transport"/>
</dbReference>
<dbReference type="GO" id="GO:0030313">
    <property type="term" value="C:cell envelope"/>
    <property type="evidence" value="ECO:0007669"/>
    <property type="project" value="UniProtKB-SubCell"/>
</dbReference>
<dbReference type="PANTHER" id="PTHR32347">
    <property type="entry name" value="EFFLUX SYSTEM COMPONENT YKNX-RELATED"/>
    <property type="match status" value="1"/>
</dbReference>
<proteinExistence type="predicted"/>
<comment type="subcellular location">
    <subcellularLocation>
        <location evidence="1">Cell envelope</location>
    </subcellularLocation>
</comment>